<organism evidence="2 3">
    <name type="scientific">Polaribacter vadi</name>
    <dbReference type="NCBI Taxonomy" id="1774273"/>
    <lineage>
        <taxon>Bacteria</taxon>
        <taxon>Pseudomonadati</taxon>
        <taxon>Bacteroidota</taxon>
        <taxon>Flavobacteriia</taxon>
        <taxon>Flavobacteriales</taxon>
        <taxon>Flavobacteriaceae</taxon>
    </lineage>
</organism>
<dbReference type="OrthoDB" id="1521716at2"/>
<accession>A0A1B8TTQ0</accession>
<reference evidence="3" key="1">
    <citation type="submission" date="2016-02" db="EMBL/GenBank/DDBJ databases">
        <authorList>
            <person name="Shin S.-K."/>
            <person name="Yi H."/>
            <person name="Kim E."/>
        </authorList>
    </citation>
    <scope>NUCLEOTIDE SEQUENCE [LARGE SCALE GENOMIC DNA]</scope>
    <source>
        <strain evidence="3">LPB0003</strain>
    </source>
</reference>
<dbReference type="EMBL" id="LSFM01000023">
    <property type="protein sequence ID" value="OBY63047.1"/>
    <property type="molecule type" value="Genomic_DNA"/>
</dbReference>
<dbReference type="Proteomes" id="UP000092584">
    <property type="component" value="Unassembled WGS sequence"/>
</dbReference>
<dbReference type="AlphaFoldDB" id="A0A1B8TTQ0"/>
<dbReference type="PANTHER" id="PTHR41339">
    <property type="entry name" value="LIPL48"/>
    <property type="match status" value="1"/>
</dbReference>
<feature type="chain" id="PRO_5008615561" description="Multidrug transporter" evidence="1">
    <location>
        <begin position="23"/>
        <end position="389"/>
    </location>
</feature>
<gene>
    <name evidence="2" type="ORF">LPB3_13030</name>
</gene>
<evidence type="ECO:0008006" key="4">
    <source>
        <dbReference type="Google" id="ProtNLM"/>
    </source>
</evidence>
<name>A0A1B8TTQ0_9FLAO</name>
<evidence type="ECO:0000256" key="1">
    <source>
        <dbReference type="SAM" id="SignalP"/>
    </source>
</evidence>
<feature type="signal peptide" evidence="1">
    <location>
        <begin position="1"/>
        <end position="22"/>
    </location>
</feature>
<comment type="caution">
    <text evidence="2">The sequence shown here is derived from an EMBL/GenBank/DDBJ whole genome shotgun (WGS) entry which is preliminary data.</text>
</comment>
<evidence type="ECO:0000313" key="2">
    <source>
        <dbReference type="EMBL" id="OBY63047.1"/>
    </source>
</evidence>
<keyword evidence="1" id="KW-0732">Signal</keyword>
<dbReference type="RefSeq" id="WP_065320024.1">
    <property type="nucleotide sequence ID" value="NZ_CP017477.1"/>
</dbReference>
<proteinExistence type="predicted"/>
<sequence length="389" mass="39468">MKKSILSIVTIAAFVLTSCSLSDDDATTVVGGGVTAQNLAGNLTADLTLSSGVAHNLIGALLVKEGATLTIEAGATINALAGGTDVYILVERGGKIIADGTASNPIKFTSGAVVPKAGDWGGVILNGKAPLSRQAGSESNAATEVKNSILFGGADASDNSGVLNYVILEYTGARIDDEAEHNGLTLNGVGSGTTISNIAILNGDDDGIEFFGGTVNTSNILVVNAKDDMFDFSQGYSGTCTNLYGIRENGYTAVTSDPRGIEADGNLDGNSPSDINESNFTVNGVTIINNADGVEMSDGIKIRRDATATITNAYLALGSGAKFGDVIDLQDSKSDSTEGTSITATANIANGLDITDVKNTTVGGATITLTAATSGGADKSVFTWTGYSF</sequence>
<evidence type="ECO:0000313" key="3">
    <source>
        <dbReference type="Proteomes" id="UP000092584"/>
    </source>
</evidence>
<keyword evidence="3" id="KW-1185">Reference proteome</keyword>
<protein>
    <recommendedName>
        <fullName evidence="4">Multidrug transporter</fullName>
    </recommendedName>
</protein>
<dbReference type="PANTHER" id="PTHR41339:SF1">
    <property type="entry name" value="SECRETED PROTEIN"/>
    <property type="match status" value="1"/>
</dbReference>
<dbReference type="STRING" id="1774273.LPB03_13015"/>
<dbReference type="KEGG" id="pob:LPB03_13015"/>
<dbReference type="PROSITE" id="PS51257">
    <property type="entry name" value="PROKAR_LIPOPROTEIN"/>
    <property type="match status" value="1"/>
</dbReference>